<evidence type="ECO:0000256" key="5">
    <source>
        <dbReference type="ARBA" id="ARBA00023157"/>
    </source>
</evidence>
<dbReference type="PROSITE" id="PS50041">
    <property type="entry name" value="C_TYPE_LECTIN_2"/>
    <property type="match status" value="1"/>
</dbReference>
<keyword evidence="3" id="KW-0677">Repeat</keyword>
<dbReference type="SMART" id="SM00408">
    <property type="entry name" value="IGc2"/>
    <property type="match status" value="5"/>
</dbReference>
<evidence type="ECO:0000256" key="3">
    <source>
        <dbReference type="ARBA" id="ARBA00022737"/>
    </source>
</evidence>
<evidence type="ECO:0000313" key="13">
    <source>
        <dbReference type="Proteomes" id="UP000708208"/>
    </source>
</evidence>
<dbReference type="SMART" id="SM00060">
    <property type="entry name" value="FN3"/>
    <property type="match status" value="4"/>
</dbReference>
<dbReference type="FunFam" id="2.60.40.10:FF:000064">
    <property type="entry name" value="Contactin 1"/>
    <property type="match status" value="1"/>
</dbReference>
<dbReference type="SMART" id="SM00409">
    <property type="entry name" value="IG"/>
    <property type="match status" value="6"/>
</dbReference>
<gene>
    <name evidence="12" type="ORF">AFUS01_LOCUS23102</name>
</gene>
<evidence type="ECO:0008006" key="14">
    <source>
        <dbReference type="Google" id="ProtNLM"/>
    </source>
</evidence>
<keyword evidence="13" id="KW-1185">Reference proteome</keyword>
<feature type="domain" description="Fibronectin type-III" evidence="11">
    <location>
        <begin position="1107"/>
        <end position="1208"/>
    </location>
</feature>
<dbReference type="FunFam" id="2.60.40.10:FF:000004">
    <property type="entry name" value="DCC isoform 1"/>
    <property type="match status" value="1"/>
</dbReference>
<keyword evidence="2" id="KW-1003">Cell membrane</keyword>
<feature type="domain" description="Ig-like" evidence="10">
    <location>
        <begin position="518"/>
        <end position="598"/>
    </location>
</feature>
<keyword evidence="7" id="KW-0393">Immunoglobulin domain</keyword>
<feature type="domain" description="Fibronectin type-III" evidence="11">
    <location>
        <begin position="1213"/>
        <end position="1313"/>
    </location>
</feature>
<dbReference type="InterPro" id="IPR003599">
    <property type="entry name" value="Ig_sub"/>
</dbReference>
<feature type="domain" description="Ig-like" evidence="10">
    <location>
        <begin position="305"/>
        <end position="405"/>
    </location>
</feature>
<keyword evidence="6" id="KW-0325">Glycoprotein</keyword>
<dbReference type="PROSITE" id="PS50853">
    <property type="entry name" value="FN3"/>
    <property type="match status" value="4"/>
</dbReference>
<reference evidence="12" key="1">
    <citation type="submission" date="2021-06" db="EMBL/GenBank/DDBJ databases">
        <authorList>
            <person name="Hodson N. C."/>
            <person name="Mongue J. A."/>
            <person name="Jaron S. K."/>
        </authorList>
    </citation>
    <scope>NUCLEOTIDE SEQUENCE</scope>
</reference>
<keyword evidence="4" id="KW-0472">Membrane</keyword>
<feature type="domain" description="Ig-like" evidence="10">
    <location>
        <begin position="603"/>
        <end position="689"/>
    </location>
</feature>
<feature type="domain" description="Ig-like" evidence="10">
    <location>
        <begin position="428"/>
        <end position="503"/>
    </location>
</feature>
<dbReference type="GO" id="GO:0009653">
    <property type="term" value="P:anatomical structure morphogenesis"/>
    <property type="evidence" value="ECO:0007669"/>
    <property type="project" value="UniProtKB-ARBA"/>
</dbReference>
<dbReference type="FunFam" id="2.60.40.10:FF:000005">
    <property type="entry name" value="Neuronal cell adhesion molecule"/>
    <property type="match status" value="1"/>
</dbReference>
<keyword evidence="5" id="KW-1015">Disulfide bond</keyword>
<dbReference type="Pfam" id="PF13927">
    <property type="entry name" value="Ig_3"/>
    <property type="match status" value="4"/>
</dbReference>
<dbReference type="InterPro" id="IPR003961">
    <property type="entry name" value="FN3_dom"/>
</dbReference>
<dbReference type="PANTHER" id="PTHR44170:SF6">
    <property type="entry name" value="CONTACTIN"/>
    <property type="match status" value="1"/>
</dbReference>
<feature type="domain" description="Fibronectin type-III" evidence="11">
    <location>
        <begin position="1000"/>
        <end position="1102"/>
    </location>
</feature>
<comment type="subcellular location">
    <subcellularLocation>
        <location evidence="1">Cell membrane</location>
    </subcellularLocation>
</comment>
<dbReference type="InterPro" id="IPR013098">
    <property type="entry name" value="Ig_I-set"/>
</dbReference>
<feature type="region of interest" description="Disordered" evidence="8">
    <location>
        <begin position="116"/>
        <end position="137"/>
    </location>
</feature>
<dbReference type="Pfam" id="PF07679">
    <property type="entry name" value="I-set"/>
    <property type="match status" value="1"/>
</dbReference>
<dbReference type="EMBL" id="CAJVCH010275270">
    <property type="protein sequence ID" value="CAG7734727.1"/>
    <property type="molecule type" value="Genomic_DNA"/>
</dbReference>
<feature type="compositionally biased region" description="Polar residues" evidence="8">
    <location>
        <begin position="116"/>
        <end position="134"/>
    </location>
</feature>
<evidence type="ECO:0000256" key="6">
    <source>
        <dbReference type="ARBA" id="ARBA00023180"/>
    </source>
</evidence>
<dbReference type="CDD" id="cd00063">
    <property type="entry name" value="FN3"/>
    <property type="match status" value="4"/>
</dbReference>
<feature type="domain" description="Ig-like" evidence="10">
    <location>
        <begin position="792"/>
        <end position="883"/>
    </location>
</feature>
<comment type="caution">
    <text evidence="12">The sequence shown here is derived from an EMBL/GenBank/DDBJ whole genome shotgun (WGS) entry which is preliminary data.</text>
</comment>
<evidence type="ECO:0000259" key="9">
    <source>
        <dbReference type="PROSITE" id="PS50041"/>
    </source>
</evidence>
<dbReference type="PANTHER" id="PTHR44170">
    <property type="entry name" value="PROTEIN SIDEKICK"/>
    <property type="match status" value="1"/>
</dbReference>
<accession>A0A8J2KBR8</accession>
<feature type="domain" description="Ig-like" evidence="10">
    <location>
        <begin position="700"/>
        <end position="787"/>
    </location>
</feature>
<feature type="domain" description="C-type lectin" evidence="9">
    <location>
        <begin position="147"/>
        <end position="258"/>
    </location>
</feature>
<feature type="domain" description="Fibronectin type-III" evidence="11">
    <location>
        <begin position="888"/>
        <end position="995"/>
    </location>
</feature>
<evidence type="ECO:0000256" key="2">
    <source>
        <dbReference type="ARBA" id="ARBA00022475"/>
    </source>
</evidence>
<dbReference type="FunFam" id="2.60.40.10:FF:000035">
    <property type="entry name" value="Contactin 1"/>
    <property type="match status" value="1"/>
</dbReference>
<feature type="region of interest" description="Disordered" evidence="8">
    <location>
        <begin position="1195"/>
        <end position="1216"/>
    </location>
</feature>
<evidence type="ECO:0000256" key="7">
    <source>
        <dbReference type="ARBA" id="ARBA00023319"/>
    </source>
</evidence>
<dbReference type="OrthoDB" id="3666223at2759"/>
<sequence length="1334" mass="150754">MVSGAHKLCDISKRTQLEFLAEVELKVSCTTMRLMLLLLATCVTAQRDSFNNLGSGRDGNPVFNSNNAFGNNDPFARENQFTPNFTTLIGPQNRDYSINQRRNNFNINRDYGSGSRDFSNFQNPGDNDVYQNPQSDERKCPPEWELYNQNCYRFVRSPVHTREGARLNCQAYGNGSTLLNLNSLNEHSWIVRRLSALDPQRRKWYISARQEGGGSWVNEDQSLLINLDQAFLPDQPSANLNSNNRYLVYSYSDRRNRWGLLRVPGSENSVYICEYPLHLVPLRSDERNFEYGLEIIDRKKIPRGPYFMKQPVPAVFDLSRNIRRPFVSLNCLAGGWPSPQYDWFKEEYLNSSLIYTKIDPLRESKYTLSGGTLFIDTPMQIDRGNYHCVARNRFGAIVSETVSISFGSISEFILTRSTDQAKQYWGKSIFCDAPQHFPGVYYLWARKYFPNLVEEDQRVFVSYDGNLYISAVDMSDQDTYSCNVQSKVSPTGRNGPFFKLQVTPNANYQQLKFADYFPKVFPDSPRADEEIRLECVAFGYPVPSYNWTRKGGSLPKDTVLSNYNRVLTIPKAKVEDQGEYSCRATNSRLSIEQSVTLSIQASPVFTIELGDRHVDKESDLTWICEAFGIPDVNYQWYRNGVPLIVRELPPVDIGRYIIQDNVLTIRHLDTRDEGMYQCRANNSLAAKFSSGQLRVLYLRPSFKKHPVDAELLGAEGGNVTIQCRPEAAPRPTFRWMKDGNFIGTGGRRRILPNGSLLINPVSREDEGYFTCVASNRLGTAESTGHLSVLRGPHLVNNLEGPRQYTVGSTLQMFCRAEAEPKLDVAYIWKHNGIRIDRSYRTKLDTGTGHLEIYNLTLADKGDYECEVLTWVGHLRSVTSVEIIGPPGAPGGVEASDVDSTSARIRWTDGAMNGSPAYLFTIEGRTQWDSRWRTLLENATAEVDDRLSIRETGRKVIHVRGILSPWSAYEFRVIAANDYGYGPPSPPSPQYNTAPNKPFVVPSKIGGGGGKTGSLTITWDPLPPQEQNAPGIHYKVYWRLHHDNMKQEFQSKLLEDWGNIGMYVVQIPTKYYYLPYDVKVQAFNSEGPGPNATESVQIYSAEDMPQVAPSLVVPVVYNSTAINVTWTPVEETREKMRGKLIGYRIRYWPKKDNILYDPQALNYLSRSPQPHGLILGLQPNTYYYVQVMAYNAAGPGPASEPQFERTNKKAPQKPPTSVNVIALDPSTIVVTWRYVSPSVDEEGLSGYKVRIWEADQDLSTANDTIIPISNRKLEVTIGGLQPEKPYFLRVLAYSSGGDGKMSSPAKEFILALKSSGSYSRLSPLLILLWACIPLL</sequence>
<evidence type="ECO:0000259" key="10">
    <source>
        <dbReference type="PROSITE" id="PS50835"/>
    </source>
</evidence>
<organism evidence="12 13">
    <name type="scientific">Allacma fusca</name>
    <dbReference type="NCBI Taxonomy" id="39272"/>
    <lineage>
        <taxon>Eukaryota</taxon>
        <taxon>Metazoa</taxon>
        <taxon>Ecdysozoa</taxon>
        <taxon>Arthropoda</taxon>
        <taxon>Hexapoda</taxon>
        <taxon>Collembola</taxon>
        <taxon>Symphypleona</taxon>
        <taxon>Sminthuridae</taxon>
        <taxon>Allacma</taxon>
    </lineage>
</organism>
<dbReference type="InterPro" id="IPR003598">
    <property type="entry name" value="Ig_sub2"/>
</dbReference>
<dbReference type="PROSITE" id="PS50835">
    <property type="entry name" value="IG_LIKE"/>
    <property type="match status" value="6"/>
</dbReference>
<dbReference type="InterPro" id="IPR001304">
    <property type="entry name" value="C-type_lectin-like"/>
</dbReference>
<dbReference type="Pfam" id="PF00041">
    <property type="entry name" value="fn3"/>
    <property type="match status" value="3"/>
</dbReference>
<proteinExistence type="predicted"/>
<evidence type="ECO:0000256" key="1">
    <source>
        <dbReference type="ARBA" id="ARBA00004236"/>
    </source>
</evidence>
<dbReference type="InterPro" id="IPR007110">
    <property type="entry name" value="Ig-like_dom"/>
</dbReference>
<evidence type="ECO:0000259" key="11">
    <source>
        <dbReference type="PROSITE" id="PS50853"/>
    </source>
</evidence>
<evidence type="ECO:0000256" key="8">
    <source>
        <dbReference type="SAM" id="MobiDB-lite"/>
    </source>
</evidence>
<dbReference type="GO" id="GO:0030154">
    <property type="term" value="P:cell differentiation"/>
    <property type="evidence" value="ECO:0007669"/>
    <property type="project" value="UniProtKB-ARBA"/>
</dbReference>
<evidence type="ECO:0000313" key="12">
    <source>
        <dbReference type="EMBL" id="CAG7734727.1"/>
    </source>
</evidence>
<dbReference type="SMART" id="SM00034">
    <property type="entry name" value="CLECT"/>
    <property type="match status" value="1"/>
</dbReference>
<dbReference type="GO" id="GO:0005886">
    <property type="term" value="C:plasma membrane"/>
    <property type="evidence" value="ECO:0007669"/>
    <property type="project" value="UniProtKB-SubCell"/>
</dbReference>
<dbReference type="FunFam" id="2.60.40.10:FF:001529">
    <property type="entry name" value="Cell adhesion molecule"/>
    <property type="match status" value="1"/>
</dbReference>
<evidence type="ECO:0000256" key="4">
    <source>
        <dbReference type="ARBA" id="ARBA00023136"/>
    </source>
</evidence>
<dbReference type="Proteomes" id="UP000708208">
    <property type="component" value="Unassembled WGS sequence"/>
</dbReference>
<name>A0A8J2KBR8_9HEXA</name>
<dbReference type="GO" id="GO:0098609">
    <property type="term" value="P:cell-cell adhesion"/>
    <property type="evidence" value="ECO:0007669"/>
    <property type="project" value="UniProtKB-ARBA"/>
</dbReference>
<protein>
    <recommendedName>
        <fullName evidence="14">Contactin</fullName>
    </recommendedName>
</protein>